<sequence>MNSNFTASDILDNDFDTIIGVINADVDAKEENVTEEESEVMSLEDFMNKI</sequence>
<comment type="caution">
    <text evidence="1">The sequence shown here is derived from an EMBL/GenBank/DDBJ whole genome shotgun (WGS) entry which is preliminary data.</text>
</comment>
<dbReference type="RefSeq" id="WP_249641703.1">
    <property type="nucleotide sequence ID" value="NZ_JAMWGC010000009.1"/>
</dbReference>
<name>A0A9X4PLB0_9LACT</name>
<dbReference type="AlphaFoldDB" id="A0A9X4PLB0"/>
<dbReference type="Proteomes" id="UP001153203">
    <property type="component" value="Unassembled WGS sequence"/>
</dbReference>
<proteinExistence type="predicted"/>
<evidence type="ECO:0000313" key="2">
    <source>
        <dbReference type="Proteomes" id="UP001153203"/>
    </source>
</evidence>
<gene>
    <name evidence="1" type="ORF">NF708_10200</name>
</gene>
<protein>
    <submittedName>
        <fullName evidence="1">Uncharacterized protein</fullName>
    </submittedName>
</protein>
<dbReference type="EMBL" id="JAMWGI010000008">
    <property type="protein sequence ID" value="MDG6194354.1"/>
    <property type="molecule type" value="Genomic_DNA"/>
</dbReference>
<accession>A0A9X4PLB0</accession>
<reference evidence="1" key="1">
    <citation type="submission" date="2022-06" db="EMBL/GenBank/DDBJ databases">
        <title>Lactococcus from bovine mastitis in China.</title>
        <authorList>
            <person name="Lin Y."/>
            <person name="Han B."/>
        </authorList>
    </citation>
    <scope>NUCLEOTIDE SEQUENCE</scope>
    <source>
        <strain evidence="1">Hebei-B-39</strain>
    </source>
</reference>
<organism evidence="1 2">
    <name type="scientific">Lactococcus formosensis</name>
    <dbReference type="NCBI Taxonomy" id="1281486"/>
    <lineage>
        <taxon>Bacteria</taxon>
        <taxon>Bacillati</taxon>
        <taxon>Bacillota</taxon>
        <taxon>Bacilli</taxon>
        <taxon>Lactobacillales</taxon>
        <taxon>Streptococcaceae</taxon>
        <taxon>Lactococcus</taxon>
    </lineage>
</organism>
<evidence type="ECO:0000313" key="1">
    <source>
        <dbReference type="EMBL" id="MDG6194354.1"/>
    </source>
</evidence>